<feature type="compositionally biased region" description="Polar residues" evidence="1">
    <location>
        <begin position="141"/>
        <end position="152"/>
    </location>
</feature>
<evidence type="ECO:0000313" key="2">
    <source>
        <dbReference type="EMBL" id="GCC39250.1"/>
    </source>
</evidence>
<accession>A0A401T9D1</accession>
<gene>
    <name evidence="2" type="ORF">chiPu_0022935</name>
</gene>
<name>A0A401T9D1_CHIPU</name>
<feature type="compositionally biased region" description="Low complexity" evidence="1">
    <location>
        <begin position="175"/>
        <end position="188"/>
    </location>
</feature>
<proteinExistence type="predicted"/>
<comment type="caution">
    <text evidence="2">The sequence shown here is derived from an EMBL/GenBank/DDBJ whole genome shotgun (WGS) entry which is preliminary data.</text>
</comment>
<keyword evidence="3" id="KW-1185">Reference proteome</keyword>
<dbReference type="AlphaFoldDB" id="A0A401T9D1"/>
<evidence type="ECO:0000313" key="3">
    <source>
        <dbReference type="Proteomes" id="UP000287033"/>
    </source>
</evidence>
<protein>
    <submittedName>
        <fullName evidence="2">Uncharacterized protein</fullName>
    </submittedName>
</protein>
<organism evidence="2 3">
    <name type="scientific">Chiloscyllium punctatum</name>
    <name type="common">Brownbanded bambooshark</name>
    <name type="synonym">Hemiscyllium punctatum</name>
    <dbReference type="NCBI Taxonomy" id="137246"/>
    <lineage>
        <taxon>Eukaryota</taxon>
        <taxon>Metazoa</taxon>
        <taxon>Chordata</taxon>
        <taxon>Craniata</taxon>
        <taxon>Vertebrata</taxon>
        <taxon>Chondrichthyes</taxon>
        <taxon>Elasmobranchii</taxon>
        <taxon>Galeomorphii</taxon>
        <taxon>Galeoidea</taxon>
        <taxon>Orectolobiformes</taxon>
        <taxon>Hemiscylliidae</taxon>
        <taxon>Chiloscyllium</taxon>
    </lineage>
</organism>
<evidence type="ECO:0000256" key="1">
    <source>
        <dbReference type="SAM" id="MobiDB-lite"/>
    </source>
</evidence>
<feature type="region of interest" description="Disordered" evidence="1">
    <location>
        <begin position="101"/>
        <end position="194"/>
    </location>
</feature>
<dbReference type="Proteomes" id="UP000287033">
    <property type="component" value="Unassembled WGS sequence"/>
</dbReference>
<reference evidence="2 3" key="1">
    <citation type="journal article" date="2018" name="Nat. Ecol. Evol.">
        <title>Shark genomes provide insights into elasmobranch evolution and the origin of vertebrates.</title>
        <authorList>
            <person name="Hara Y"/>
            <person name="Yamaguchi K"/>
            <person name="Onimaru K"/>
            <person name="Kadota M"/>
            <person name="Koyanagi M"/>
            <person name="Keeley SD"/>
            <person name="Tatsumi K"/>
            <person name="Tanaka K"/>
            <person name="Motone F"/>
            <person name="Kageyama Y"/>
            <person name="Nozu R"/>
            <person name="Adachi N"/>
            <person name="Nishimura O"/>
            <person name="Nakagawa R"/>
            <person name="Tanegashima C"/>
            <person name="Kiyatake I"/>
            <person name="Matsumoto R"/>
            <person name="Murakumo K"/>
            <person name="Nishida K"/>
            <person name="Terakita A"/>
            <person name="Kuratani S"/>
            <person name="Sato K"/>
            <person name="Hyodo S Kuraku.S."/>
        </authorList>
    </citation>
    <scope>NUCLEOTIDE SEQUENCE [LARGE SCALE GENOMIC DNA]</scope>
</reference>
<sequence length="194" mass="20675">MAITQKPSEGAREYRARTFEAFQAHSGIPDAERQNPAFIQLYKDGLGPTHQAVLRTGLAPYVSFTELENWAMSLDNQARATVAALSTPGPLVCCIQTSLTARSPSDAPETPTWEGAAPPRAGTTRVSTAACPPSAPLAPQRTRNPKQGTNHDSQPENLHKPHNPSPKPSPPTGISSVVDSCSSSYSYSPGVRTE</sequence>
<dbReference type="EMBL" id="BEZZ01013244">
    <property type="protein sequence ID" value="GCC39250.1"/>
    <property type="molecule type" value="Genomic_DNA"/>
</dbReference>